<dbReference type="InterPro" id="IPR020846">
    <property type="entry name" value="MFS_dom"/>
</dbReference>
<dbReference type="OrthoDB" id="10021397at2759"/>
<dbReference type="STRING" id="1214573.A0A0G2FPM5"/>
<evidence type="ECO:0000256" key="7">
    <source>
        <dbReference type="SAM" id="Phobius"/>
    </source>
</evidence>
<dbReference type="AlphaFoldDB" id="A0A0G2FPM5"/>
<dbReference type="Gene3D" id="1.20.1250.20">
    <property type="entry name" value="MFS general substrate transporter like domains"/>
    <property type="match status" value="1"/>
</dbReference>
<keyword evidence="5 7" id="KW-0472">Membrane</keyword>
<dbReference type="PANTHER" id="PTHR23501:SF153">
    <property type="entry name" value="AFLATOXIN EFFLUX PUMP, PUTATIVE-RELATED"/>
    <property type="match status" value="1"/>
</dbReference>
<dbReference type="PRINTS" id="PR01036">
    <property type="entry name" value="TCRTETB"/>
</dbReference>
<dbReference type="Proteomes" id="UP000034680">
    <property type="component" value="Unassembled WGS sequence"/>
</dbReference>
<dbReference type="Pfam" id="PF07690">
    <property type="entry name" value="MFS_1"/>
    <property type="match status" value="1"/>
</dbReference>
<protein>
    <submittedName>
        <fullName evidence="9">Putative mfs aflatoxin efflux</fullName>
    </submittedName>
</protein>
<feature type="compositionally biased region" description="Basic and acidic residues" evidence="6">
    <location>
        <begin position="9"/>
        <end position="21"/>
    </location>
</feature>
<evidence type="ECO:0000256" key="1">
    <source>
        <dbReference type="ARBA" id="ARBA00004141"/>
    </source>
</evidence>
<dbReference type="InterPro" id="IPR011701">
    <property type="entry name" value="MFS"/>
</dbReference>
<feature type="transmembrane region" description="Helical" evidence="7">
    <location>
        <begin position="151"/>
        <end position="176"/>
    </location>
</feature>
<comment type="subcellular location">
    <subcellularLocation>
        <location evidence="1">Membrane</location>
        <topology evidence="1">Multi-pass membrane protein</topology>
    </subcellularLocation>
</comment>
<organism evidence="9 10">
    <name type="scientific">Diaporthe ampelina</name>
    <dbReference type="NCBI Taxonomy" id="1214573"/>
    <lineage>
        <taxon>Eukaryota</taxon>
        <taxon>Fungi</taxon>
        <taxon>Dikarya</taxon>
        <taxon>Ascomycota</taxon>
        <taxon>Pezizomycotina</taxon>
        <taxon>Sordariomycetes</taxon>
        <taxon>Sordariomycetidae</taxon>
        <taxon>Diaporthales</taxon>
        <taxon>Diaporthaceae</taxon>
        <taxon>Diaporthe</taxon>
    </lineage>
</organism>
<dbReference type="FunFam" id="1.20.1720.10:FF:000012">
    <property type="entry name" value="MFS toxin efflux pump (AflT)"/>
    <property type="match status" value="1"/>
</dbReference>
<feature type="transmembrane region" description="Helical" evidence="7">
    <location>
        <begin position="214"/>
        <end position="234"/>
    </location>
</feature>
<feature type="region of interest" description="Disordered" evidence="6">
    <location>
        <begin position="534"/>
        <end position="601"/>
    </location>
</feature>
<keyword evidence="3 7" id="KW-0812">Transmembrane</keyword>
<evidence type="ECO:0000259" key="8">
    <source>
        <dbReference type="PROSITE" id="PS50850"/>
    </source>
</evidence>
<gene>
    <name evidence="9" type="ORF">UCDDA912_g03736</name>
</gene>
<dbReference type="PANTHER" id="PTHR23501">
    <property type="entry name" value="MAJOR FACILITATOR SUPERFAMILY"/>
    <property type="match status" value="1"/>
</dbReference>
<keyword evidence="2" id="KW-0813">Transport</keyword>
<evidence type="ECO:0000256" key="4">
    <source>
        <dbReference type="ARBA" id="ARBA00022989"/>
    </source>
</evidence>
<feature type="transmembrane region" description="Helical" evidence="7">
    <location>
        <begin position="344"/>
        <end position="365"/>
    </location>
</feature>
<feature type="transmembrane region" description="Helical" evidence="7">
    <location>
        <begin position="318"/>
        <end position="338"/>
    </location>
</feature>
<sequence length="601" mass="64051">MQLFKRGNRPGEDADLNKDDSAPSANPTSNEDGEAEKNEFSLARTKTEDIVYPEGIKLALLMISVFISMFLVALDRLIISTAIPQITDDFHSVTDIGWYGSAYLLTNCSFQLSFGKLYSFYSVKGVFLVSIGLFEIGSAVCGSAPTSVAFIVGRAIAGLGSAGIFSGGITVIVYAVPLHKRPLYQGLFGAVFGLASVIGPLLGGVLTSNVSWRWCFYINLPIGGAAMVFIFFLLKVPDRETTRLPRREKLAQLDPIGVALLLPGVICLLLALQWGGLEYPWRNGRIVALLTLAGCLLIGFIACQVLKPNTATIAPRIFCQRSIMAGFCATICVAIKGVNAVDSGIRLLPMVLPMVVSSITTGVLVSKIGYYTPFMLGGVVLLSIGAGLLTTLQLGTGQGKWLGYQVIYGFGMGLTFQAPNLAAQTVLPTADVPIGTSLMLFAQLLGGSIFISVGQNVLNNELVKSLSGVPGFNTSSILEAGATTLTHLAEPLRTTVLFAYNEALRTVFRVGLIMTCLTILGAASLEWRSVKNKKPPAKKDQAYSSAEEGAAATTVESGVAEASIKNIPEEQPRPVDPEKRAADDEASSRSDAEKETVRKEA</sequence>
<evidence type="ECO:0000256" key="5">
    <source>
        <dbReference type="ARBA" id="ARBA00023136"/>
    </source>
</evidence>
<keyword evidence="4 7" id="KW-1133">Transmembrane helix</keyword>
<evidence type="ECO:0000313" key="9">
    <source>
        <dbReference type="EMBL" id="KKY36292.1"/>
    </source>
</evidence>
<name>A0A0G2FPM5_9PEZI</name>
<dbReference type="PROSITE" id="PS50850">
    <property type="entry name" value="MFS"/>
    <property type="match status" value="1"/>
</dbReference>
<dbReference type="SUPFAM" id="SSF103473">
    <property type="entry name" value="MFS general substrate transporter"/>
    <property type="match status" value="1"/>
</dbReference>
<dbReference type="EMBL" id="LCUC01000133">
    <property type="protein sequence ID" value="KKY36292.1"/>
    <property type="molecule type" value="Genomic_DNA"/>
</dbReference>
<feature type="compositionally biased region" description="Basic and acidic residues" evidence="6">
    <location>
        <begin position="567"/>
        <end position="601"/>
    </location>
</feature>
<dbReference type="GO" id="GO:0022857">
    <property type="term" value="F:transmembrane transporter activity"/>
    <property type="evidence" value="ECO:0007669"/>
    <property type="project" value="InterPro"/>
</dbReference>
<feature type="transmembrane region" description="Helical" evidence="7">
    <location>
        <begin position="434"/>
        <end position="453"/>
    </location>
</feature>
<feature type="transmembrane region" description="Helical" evidence="7">
    <location>
        <begin position="183"/>
        <end position="202"/>
    </location>
</feature>
<comment type="caution">
    <text evidence="9">The sequence shown here is derived from an EMBL/GenBank/DDBJ whole genome shotgun (WGS) entry which is preliminary data.</text>
</comment>
<keyword evidence="10" id="KW-1185">Reference proteome</keyword>
<feature type="transmembrane region" description="Helical" evidence="7">
    <location>
        <begin position="255"/>
        <end position="274"/>
    </location>
</feature>
<feature type="domain" description="Major facilitator superfamily (MFS) profile" evidence="8">
    <location>
        <begin position="61"/>
        <end position="507"/>
    </location>
</feature>
<feature type="transmembrane region" description="Helical" evidence="7">
    <location>
        <begin position="374"/>
        <end position="395"/>
    </location>
</feature>
<proteinExistence type="predicted"/>
<reference evidence="9 10" key="1">
    <citation type="submission" date="2015-05" db="EMBL/GenBank/DDBJ databases">
        <title>Distinctive expansion of gene families associated with plant cell wall degradation and secondary metabolism in the genomes of grapevine trunk pathogens.</title>
        <authorList>
            <person name="Lawrence D.P."/>
            <person name="Travadon R."/>
            <person name="Rolshausen P.E."/>
            <person name="Baumgartner K."/>
        </authorList>
    </citation>
    <scope>NUCLEOTIDE SEQUENCE [LARGE SCALE GENOMIC DNA]</scope>
    <source>
        <strain evidence="9">DA912</strain>
    </source>
</reference>
<evidence type="ECO:0000256" key="6">
    <source>
        <dbReference type="SAM" id="MobiDB-lite"/>
    </source>
</evidence>
<evidence type="ECO:0000256" key="3">
    <source>
        <dbReference type="ARBA" id="ARBA00022692"/>
    </source>
</evidence>
<evidence type="ECO:0000256" key="2">
    <source>
        <dbReference type="ARBA" id="ARBA00022448"/>
    </source>
</evidence>
<dbReference type="FunFam" id="1.20.1250.20:FF:000196">
    <property type="entry name" value="MFS toxin efflux pump (AflT)"/>
    <property type="match status" value="1"/>
</dbReference>
<feature type="transmembrane region" description="Helical" evidence="7">
    <location>
        <begin position="126"/>
        <end position="145"/>
    </location>
</feature>
<dbReference type="InterPro" id="IPR036259">
    <property type="entry name" value="MFS_trans_sf"/>
</dbReference>
<dbReference type="GO" id="GO:0005886">
    <property type="term" value="C:plasma membrane"/>
    <property type="evidence" value="ECO:0007669"/>
    <property type="project" value="TreeGrafter"/>
</dbReference>
<accession>A0A0G2FPM5</accession>
<feature type="transmembrane region" description="Helical" evidence="7">
    <location>
        <begin position="286"/>
        <end position="306"/>
    </location>
</feature>
<feature type="region of interest" description="Disordered" evidence="6">
    <location>
        <begin position="1"/>
        <end position="39"/>
    </location>
</feature>
<dbReference type="CDD" id="cd17502">
    <property type="entry name" value="MFS_Azr1_MDR_like"/>
    <property type="match status" value="1"/>
</dbReference>
<reference evidence="9 10" key="2">
    <citation type="submission" date="2015-05" db="EMBL/GenBank/DDBJ databases">
        <authorList>
            <person name="Morales-Cruz A."/>
            <person name="Amrine K.C."/>
            <person name="Cantu D."/>
        </authorList>
    </citation>
    <scope>NUCLEOTIDE SEQUENCE [LARGE SCALE GENOMIC DNA]</scope>
    <source>
        <strain evidence="9">DA912</strain>
    </source>
</reference>
<feature type="transmembrane region" description="Helical" evidence="7">
    <location>
        <begin position="58"/>
        <end position="84"/>
    </location>
</feature>
<evidence type="ECO:0000313" key="10">
    <source>
        <dbReference type="Proteomes" id="UP000034680"/>
    </source>
</evidence>